<organism evidence="6 7">
    <name type="scientific">Microcystis wesenbergii NRERC-220</name>
    <dbReference type="NCBI Taxonomy" id="3068991"/>
    <lineage>
        <taxon>Bacteria</taxon>
        <taxon>Bacillati</taxon>
        <taxon>Cyanobacteriota</taxon>
        <taxon>Cyanophyceae</taxon>
        <taxon>Oscillatoriophycideae</taxon>
        <taxon>Chroococcales</taxon>
        <taxon>Microcystaceae</taxon>
        <taxon>Microcystis</taxon>
    </lineage>
</organism>
<dbReference type="PANTHER" id="PTHR44167">
    <property type="entry name" value="OVARIAN-SPECIFIC SERINE/THREONINE-PROTEIN KINASE LOK-RELATED"/>
    <property type="match status" value="1"/>
</dbReference>
<dbReference type="NCBIfam" id="TIGR03895">
    <property type="entry name" value="protease_PatA"/>
    <property type="match status" value="1"/>
</dbReference>
<dbReference type="InterPro" id="IPR000719">
    <property type="entry name" value="Prot_kinase_dom"/>
</dbReference>
<reference evidence="6" key="1">
    <citation type="submission" date="2023-08" db="EMBL/GenBank/DDBJ databases">
        <authorList>
            <person name="Park H.-K."/>
            <person name="Kim I.-S."/>
        </authorList>
    </citation>
    <scope>NUCLEOTIDE SEQUENCE</scope>
    <source>
        <strain evidence="6">NRERC-220</strain>
    </source>
</reference>
<feature type="active site" description="Charge relay system" evidence="4">
    <location>
        <position position="100"/>
    </location>
</feature>
<evidence type="ECO:0000256" key="2">
    <source>
        <dbReference type="ARBA" id="ARBA00022801"/>
    </source>
</evidence>
<evidence type="ECO:0000256" key="3">
    <source>
        <dbReference type="ARBA" id="ARBA00022825"/>
    </source>
</evidence>
<dbReference type="GO" id="GO:0006508">
    <property type="term" value="P:proteolysis"/>
    <property type="evidence" value="ECO:0007669"/>
    <property type="project" value="UniProtKB-KW"/>
</dbReference>
<comment type="similarity">
    <text evidence="4">Belongs to the peptidase S8 family.</text>
</comment>
<dbReference type="InterPro" id="IPR000209">
    <property type="entry name" value="Peptidase_S8/S53_dom"/>
</dbReference>
<dbReference type="InterPro" id="IPR023828">
    <property type="entry name" value="Peptidase_S8_Ser-AS"/>
</dbReference>
<dbReference type="PROSITE" id="PS00138">
    <property type="entry name" value="SUBTILASE_SER"/>
    <property type="match status" value="1"/>
</dbReference>
<keyword evidence="1 4" id="KW-0645">Protease</keyword>
<dbReference type="Pfam" id="PF00069">
    <property type="entry name" value="Pkinase"/>
    <property type="match status" value="1"/>
</dbReference>
<dbReference type="PANTHER" id="PTHR44167:SF24">
    <property type="entry name" value="SERINE_THREONINE-PROTEIN KINASE CHK2"/>
    <property type="match status" value="1"/>
</dbReference>
<evidence type="ECO:0000256" key="1">
    <source>
        <dbReference type="ARBA" id="ARBA00022670"/>
    </source>
</evidence>
<dbReference type="SUPFAM" id="SSF56112">
    <property type="entry name" value="Protein kinase-like (PK-like)"/>
    <property type="match status" value="1"/>
</dbReference>
<dbReference type="PROSITE" id="PS50011">
    <property type="entry name" value="PROTEIN_KINASE_DOM"/>
    <property type="match status" value="1"/>
</dbReference>
<dbReference type="PROSITE" id="PS51892">
    <property type="entry name" value="SUBTILASE"/>
    <property type="match status" value="1"/>
</dbReference>
<feature type="domain" description="Protein kinase" evidence="5">
    <location>
        <begin position="353"/>
        <end position="618"/>
    </location>
</feature>
<gene>
    <name evidence="6" type="ORF">RAM70_09390</name>
</gene>
<protein>
    <submittedName>
        <fullName evidence="6">PatA/PatG family cyanobactin maturation protease</fullName>
    </submittedName>
</protein>
<proteinExistence type="inferred from homology"/>
<feature type="active site" description="Charge relay system" evidence="4">
    <location>
        <position position="29"/>
    </location>
</feature>
<dbReference type="Proteomes" id="UP001180650">
    <property type="component" value="Unassembled WGS sequence"/>
</dbReference>
<evidence type="ECO:0000313" key="7">
    <source>
        <dbReference type="Proteomes" id="UP001180650"/>
    </source>
</evidence>
<dbReference type="InterPro" id="IPR011009">
    <property type="entry name" value="Kinase-like_dom_sf"/>
</dbReference>
<dbReference type="InterPro" id="IPR034056">
    <property type="entry name" value="Pep_S8_PatG/PatA-like"/>
</dbReference>
<dbReference type="RefSeq" id="WP_312673435.1">
    <property type="nucleotide sequence ID" value="NZ_JAVSJA010000001.1"/>
</dbReference>
<dbReference type="Pfam" id="PF00082">
    <property type="entry name" value="Peptidase_S8"/>
    <property type="match status" value="1"/>
</dbReference>
<comment type="caution">
    <text evidence="6">The sequence shown here is derived from an EMBL/GenBank/DDBJ whole genome shotgun (WGS) entry which is preliminary data.</text>
</comment>
<keyword evidence="7" id="KW-1185">Reference proteome</keyword>
<dbReference type="InterPro" id="IPR040483">
    <property type="entry name" value="PatG_dom"/>
</dbReference>
<keyword evidence="3 4" id="KW-0720">Serine protease</keyword>
<feature type="active site" description="Charge relay system" evidence="4">
    <location>
        <position position="261"/>
    </location>
</feature>
<accession>A0ABU3HLY3</accession>
<dbReference type="GO" id="GO:0008233">
    <property type="term" value="F:peptidase activity"/>
    <property type="evidence" value="ECO:0007669"/>
    <property type="project" value="UniProtKB-KW"/>
</dbReference>
<dbReference type="InterPro" id="IPR023830">
    <property type="entry name" value="Peptidase_S8A_PatG"/>
</dbReference>
<dbReference type="Pfam" id="PF18065">
    <property type="entry name" value="PatG_C"/>
    <property type="match status" value="1"/>
</dbReference>
<dbReference type="Gene3D" id="3.40.50.200">
    <property type="entry name" value="Peptidase S8/S53 domain"/>
    <property type="match status" value="1"/>
</dbReference>
<dbReference type="InterPro" id="IPR036852">
    <property type="entry name" value="Peptidase_S8/S53_dom_sf"/>
</dbReference>
<evidence type="ECO:0000256" key="4">
    <source>
        <dbReference type="PROSITE-ProRule" id="PRU01240"/>
    </source>
</evidence>
<keyword evidence="2 4" id="KW-0378">Hydrolase</keyword>
<dbReference type="SUPFAM" id="SSF52743">
    <property type="entry name" value="Subtilisin-like"/>
    <property type="match status" value="1"/>
</dbReference>
<name>A0ABU3HLY3_9CHRO</name>
<dbReference type="Gene3D" id="1.10.510.10">
    <property type="entry name" value="Transferase(Phosphotransferase) domain 1"/>
    <property type="match status" value="1"/>
</dbReference>
<sequence>MPDLNAIPGMTALRSHTKGDPRIKIAVLDGPIDLDRACFQGANITRLDPYWSEEFPIDPQHLQAFLDVEKSGKSEEEKEDLFKEAIPDQNIRESLHLRFHANHIISTICGQPDSPVEGIAPNATVINIPIAYSNEDFINPLNLSRAISTAIEQGVNIIHCAACHPTQSGLAHEFIDKAIRQAQANNILVIAPGGNDKGECWCVPAVLENVLTVGAMKDTGEPFKFSNFGGKYATQGILAPGENILGAQPGTDDPIRKKGTSCAAPIVTGTAALLMSLQLEQGLSPDAEAVRAALINSAIPCDPNQVEEPERCLLGKINIAGAYELITGQKLSSLPSSITENAITSPILSGKYILDPQPIATGSFKIYKAVDATNPGVNLAIKVYQLNLEEQLATGNKTFFKSLSKEMANEALKREIQALTELKHPRIIKLLDYGVDEHTDNEFLVLEWMDWNLEDYLQVYPYKDWHDFYINIALPILEGLEFCHRHHYIHRDIHPTNILIDNQSNVKLADFNVSTKIDNNDNSNITLVSLLKLGRGIYVPPEPGNGLNSYTRDVFAFGILVLDCLTDVELSNYEDVLAALQKLDAPLPIKNLIAATIALDPEKRPATAKVLLRELQAIENLEQLKKPLVKESEIKLNSHLVSGNTNLNQVSSNIAVTTPVSANLINASQASITPSQRSNLVYVLGTLGYDFGTEARRDTFKQLMPTITIDNLELPSNPYDARQMVDYLESNLSETKSLIWTVNLELTPIYAIKPVGAFAAEIYQVMQYMLAGQILPEADEDYVERVSIPGMLTEETVRLFSGQIVPVIKVNSPRGMYGWKVNTLIESALETVSAEHEIADEARMRRSLTSFLNRIYYDLRNVGQIARDRALNFAATNAFQAVQTFSQAVAMGMELHSIEVEKSPFCRYGSECWDVKLKFFDPENGLRAKRVFRFTIDVSDRTPVTLGEVRSWAVSK</sequence>
<evidence type="ECO:0000259" key="5">
    <source>
        <dbReference type="PROSITE" id="PS50011"/>
    </source>
</evidence>
<dbReference type="CDD" id="cd07476">
    <property type="entry name" value="Peptidases_S8_thiazoline_oxidase_subtilisin-like_protease"/>
    <property type="match status" value="1"/>
</dbReference>
<dbReference type="InterPro" id="IPR040636">
    <property type="entry name" value="PatG_C"/>
</dbReference>
<dbReference type="CDD" id="cd00180">
    <property type="entry name" value="PKc"/>
    <property type="match status" value="1"/>
</dbReference>
<dbReference type="EMBL" id="JAVSJA010000001">
    <property type="protein sequence ID" value="MDT3674735.1"/>
    <property type="molecule type" value="Genomic_DNA"/>
</dbReference>
<dbReference type="Pfam" id="PF18047">
    <property type="entry name" value="PatG_D"/>
    <property type="match status" value="1"/>
</dbReference>
<evidence type="ECO:0000313" key="6">
    <source>
        <dbReference type="EMBL" id="MDT3674735.1"/>
    </source>
</evidence>